<reference evidence="2 3" key="1">
    <citation type="submission" date="2019-05" db="EMBL/GenBank/DDBJ databases">
        <title>Arcobacter cibarius and Arcobacter thereius providing challenges in identification an antibiotic susceptibility and Quinolone resistance.</title>
        <authorList>
            <person name="Busch A."/>
            <person name="Hanel I."/>
            <person name="Hotzel H."/>
            <person name="Tomaso H."/>
        </authorList>
    </citation>
    <scope>NUCLEOTIDE SEQUENCE [LARGE SCALE GENOMIC DNA]</scope>
    <source>
        <strain evidence="2 3">17CS1191_2</strain>
    </source>
</reference>
<evidence type="ECO:0000313" key="2">
    <source>
        <dbReference type="EMBL" id="TLS71053.1"/>
    </source>
</evidence>
<evidence type="ECO:0008006" key="4">
    <source>
        <dbReference type="Google" id="ProtNLM"/>
    </source>
</evidence>
<evidence type="ECO:0000256" key="1">
    <source>
        <dbReference type="SAM" id="SignalP"/>
    </source>
</evidence>
<comment type="caution">
    <text evidence="2">The sequence shown here is derived from an EMBL/GenBank/DDBJ whole genome shotgun (WGS) entry which is preliminary data.</text>
</comment>
<sequence>MLKRIIIILLSFQLCFASAMVVSDPVSYTHYIEQINEFKKQVDLMTKQIETLGGIKTATDDVKRQIYTVKEQFNDTMMAMMKAGERMGEALANTKDNVKKLGSYRKDSITTTQSDGGYLYEDTAKLIDAFFETTNTMDAAKFFHLNDAQLRKSLKNDTQQMTYYKIIDDYDFLEKSLIDTNKIVDDIMNKMYHDGEPSMIEMQKITNMLLQNMIVLQSQSLKLQNDLAFAMSLEKYTGVNHEDFKKRINALEDENIDRKQNFLEDNKAKTKSLDRINSDYNINHMYGY</sequence>
<keyword evidence="1" id="KW-0732">Signal</keyword>
<evidence type="ECO:0000313" key="3">
    <source>
        <dbReference type="Proteomes" id="UP000308001"/>
    </source>
</evidence>
<name>A0A5R9H533_9BACT</name>
<protein>
    <recommendedName>
        <fullName evidence="4">Type IV secretion system protein</fullName>
    </recommendedName>
</protein>
<gene>
    <name evidence="2" type="ORF">FE246_08810</name>
</gene>
<proteinExistence type="predicted"/>
<dbReference type="EMBL" id="VBUF01000005">
    <property type="protein sequence ID" value="TLS71053.1"/>
    <property type="molecule type" value="Genomic_DNA"/>
</dbReference>
<feature type="chain" id="PRO_5024293050" description="Type IV secretion system protein" evidence="1">
    <location>
        <begin position="20"/>
        <end position="288"/>
    </location>
</feature>
<dbReference type="RefSeq" id="WP_138140008.1">
    <property type="nucleotide sequence ID" value="NZ_VBUF01000005.1"/>
</dbReference>
<feature type="signal peptide" evidence="1">
    <location>
        <begin position="1"/>
        <end position="19"/>
    </location>
</feature>
<dbReference type="Proteomes" id="UP000308001">
    <property type="component" value="Unassembled WGS sequence"/>
</dbReference>
<accession>A0A5R9H533</accession>
<organism evidence="2 3">
    <name type="scientific">Aliarcobacter thereius</name>
    <dbReference type="NCBI Taxonomy" id="544718"/>
    <lineage>
        <taxon>Bacteria</taxon>
        <taxon>Pseudomonadati</taxon>
        <taxon>Campylobacterota</taxon>
        <taxon>Epsilonproteobacteria</taxon>
        <taxon>Campylobacterales</taxon>
        <taxon>Arcobacteraceae</taxon>
        <taxon>Aliarcobacter</taxon>
    </lineage>
</organism>
<dbReference type="AlphaFoldDB" id="A0A5R9H533"/>